<protein>
    <submittedName>
        <fullName evidence="2">Uncharacterized protein</fullName>
    </submittedName>
</protein>
<dbReference type="Proteomes" id="UP000176998">
    <property type="component" value="Unassembled WGS sequence"/>
</dbReference>
<dbReference type="RefSeq" id="XP_022471759.1">
    <property type="nucleotide sequence ID" value="XM_022621754.1"/>
</dbReference>
<evidence type="ECO:0000313" key="3">
    <source>
        <dbReference type="Proteomes" id="UP000176998"/>
    </source>
</evidence>
<sequence length="190" mass="20544">MAQVFSGSVDRGQRAAGDDDAELERGWRESRATFPSRIMGATTTRRNLVVESRRAKEGEEGSFGPEERVWESGRVEGEKARQRQASINNTHTHSSSRSSTFRQRRGGNQALTIQDGMDNPGQGSSSEQGWRRSGGLVGPAATRMDEDCERVPRDGGEGQGRASRIASIASDLRELLALAAGGWRLAGDVG</sequence>
<evidence type="ECO:0000313" key="2">
    <source>
        <dbReference type="EMBL" id="OHE94597.1"/>
    </source>
</evidence>
<evidence type="ECO:0000256" key="1">
    <source>
        <dbReference type="SAM" id="MobiDB-lite"/>
    </source>
</evidence>
<feature type="compositionally biased region" description="Basic and acidic residues" evidence="1">
    <location>
        <begin position="51"/>
        <end position="81"/>
    </location>
</feature>
<comment type="caution">
    <text evidence="2">The sequence shown here is derived from an EMBL/GenBank/DDBJ whole genome shotgun (WGS) entry which is preliminary data.</text>
</comment>
<dbReference type="AlphaFoldDB" id="A0A1G4AZN6"/>
<feature type="compositionally biased region" description="Polar residues" evidence="1">
    <location>
        <begin position="83"/>
        <end position="93"/>
    </location>
</feature>
<organism evidence="2 3">
    <name type="scientific">Colletotrichum orchidophilum</name>
    <dbReference type="NCBI Taxonomy" id="1209926"/>
    <lineage>
        <taxon>Eukaryota</taxon>
        <taxon>Fungi</taxon>
        <taxon>Dikarya</taxon>
        <taxon>Ascomycota</taxon>
        <taxon>Pezizomycotina</taxon>
        <taxon>Sordariomycetes</taxon>
        <taxon>Hypocreomycetidae</taxon>
        <taxon>Glomerellales</taxon>
        <taxon>Glomerellaceae</taxon>
        <taxon>Colletotrichum</taxon>
    </lineage>
</organism>
<accession>A0A1G4AZN6</accession>
<proteinExistence type="predicted"/>
<dbReference type="GeneID" id="34563264"/>
<name>A0A1G4AZN6_9PEZI</name>
<gene>
    <name evidence="2" type="ORF">CORC01_10125</name>
</gene>
<dbReference type="EMBL" id="MJBS01000097">
    <property type="protein sequence ID" value="OHE94597.1"/>
    <property type="molecule type" value="Genomic_DNA"/>
</dbReference>
<feature type="compositionally biased region" description="Basic and acidic residues" evidence="1">
    <location>
        <begin position="11"/>
        <end position="31"/>
    </location>
</feature>
<keyword evidence="3" id="KW-1185">Reference proteome</keyword>
<feature type="region of interest" description="Disordered" evidence="1">
    <location>
        <begin position="1"/>
        <end position="162"/>
    </location>
</feature>
<feature type="compositionally biased region" description="Basic and acidic residues" evidence="1">
    <location>
        <begin position="143"/>
        <end position="156"/>
    </location>
</feature>
<reference evidence="2 3" key="1">
    <citation type="submission" date="2016-09" db="EMBL/GenBank/DDBJ databases">
        <authorList>
            <person name="Capua I."/>
            <person name="De Benedictis P."/>
            <person name="Joannis T."/>
            <person name="Lombin L.H."/>
            <person name="Cattoli G."/>
        </authorList>
    </citation>
    <scope>NUCLEOTIDE SEQUENCE [LARGE SCALE GENOMIC DNA]</scope>
    <source>
        <strain evidence="2 3">IMI 309357</strain>
    </source>
</reference>